<keyword evidence="4" id="KW-1185">Reference proteome</keyword>
<dbReference type="Proteomes" id="UP000185596">
    <property type="component" value="Unassembled WGS sequence"/>
</dbReference>
<proteinExistence type="predicted"/>
<dbReference type="STRING" id="1912961.BU204_31910"/>
<name>A0A1Q8C7N6_9PSEU</name>
<protein>
    <submittedName>
        <fullName evidence="3">Enediyne biosynthesis protein</fullName>
    </submittedName>
</protein>
<feature type="transmembrane region" description="Helical" evidence="2">
    <location>
        <begin position="173"/>
        <end position="191"/>
    </location>
</feature>
<dbReference type="EMBL" id="MSIE01000077">
    <property type="protein sequence ID" value="OLF10323.1"/>
    <property type="molecule type" value="Genomic_DNA"/>
</dbReference>
<dbReference type="OrthoDB" id="9776359at2"/>
<evidence type="ECO:0000256" key="1">
    <source>
        <dbReference type="SAM" id="MobiDB-lite"/>
    </source>
</evidence>
<feature type="transmembrane region" description="Helical" evidence="2">
    <location>
        <begin position="254"/>
        <end position="272"/>
    </location>
</feature>
<feature type="transmembrane region" description="Helical" evidence="2">
    <location>
        <begin position="140"/>
        <end position="161"/>
    </location>
</feature>
<reference evidence="3 4" key="1">
    <citation type="submission" date="2016-12" db="EMBL/GenBank/DDBJ databases">
        <title>The draft genome sequence of Actinophytocola sp. 11-183.</title>
        <authorList>
            <person name="Wang W."/>
            <person name="Yuan L."/>
        </authorList>
    </citation>
    <scope>NUCLEOTIDE SEQUENCE [LARGE SCALE GENOMIC DNA]</scope>
    <source>
        <strain evidence="3 4">11-183</strain>
    </source>
</reference>
<dbReference type="AlphaFoldDB" id="A0A1Q8C7N6"/>
<organism evidence="3 4">
    <name type="scientific">Actinophytocola xanthii</name>
    <dbReference type="NCBI Taxonomy" id="1912961"/>
    <lineage>
        <taxon>Bacteria</taxon>
        <taxon>Bacillati</taxon>
        <taxon>Actinomycetota</taxon>
        <taxon>Actinomycetes</taxon>
        <taxon>Pseudonocardiales</taxon>
        <taxon>Pseudonocardiaceae</taxon>
    </lineage>
</organism>
<evidence type="ECO:0000313" key="4">
    <source>
        <dbReference type="Proteomes" id="UP000185596"/>
    </source>
</evidence>
<gene>
    <name evidence="3" type="ORF">BU204_31910</name>
</gene>
<accession>A0A1Q8C7N6</accession>
<feature type="region of interest" description="Disordered" evidence="1">
    <location>
        <begin position="309"/>
        <end position="339"/>
    </location>
</feature>
<sequence length="339" mass="37187">MSKVAGTPEQKAPARHDPKVVIALRRFAISITVFNIVGYLFLGFEQPWSWPFVALLTAYTTEIALEWVGARVEKRAPRYIGNGVRGMVEFLFPAHITALALNMLIYVNDRIWVMVFGVFVAVSAKWVLRAPVRGKLRHYMNPSNLGIAMILVLFPAWASIAPPYHFTEQVDHWVGWVIVGVILASGTVLNAMLTNRMWLIAGWLSFFVLQAVVRGLLFGTSIPGALAMATGVAFVLYTNYMVTDPGTTPSKPAAQFAFGAGIAVMYGFFMVAHIAYGLFFATAAVCLIRGLFLWSLHFVDKAREQAARDRAAEAAPRPDSEPALEPVAEPAGGREARAA</sequence>
<feature type="compositionally biased region" description="Low complexity" evidence="1">
    <location>
        <begin position="321"/>
        <end position="331"/>
    </location>
</feature>
<keyword evidence="2" id="KW-0472">Membrane</keyword>
<keyword evidence="2" id="KW-1133">Transmembrane helix</keyword>
<feature type="transmembrane region" description="Helical" evidence="2">
    <location>
        <begin position="20"/>
        <end position="42"/>
    </location>
</feature>
<feature type="transmembrane region" description="Helical" evidence="2">
    <location>
        <begin position="86"/>
        <end position="105"/>
    </location>
</feature>
<feature type="transmembrane region" description="Helical" evidence="2">
    <location>
        <begin position="111"/>
        <end position="128"/>
    </location>
</feature>
<keyword evidence="2" id="KW-0812">Transmembrane</keyword>
<feature type="compositionally biased region" description="Basic and acidic residues" evidence="1">
    <location>
        <begin position="309"/>
        <end position="320"/>
    </location>
</feature>
<dbReference type="RefSeq" id="WP_075129516.1">
    <property type="nucleotide sequence ID" value="NZ_MSIE01000077.1"/>
</dbReference>
<feature type="transmembrane region" description="Helical" evidence="2">
    <location>
        <begin position="48"/>
        <end position="65"/>
    </location>
</feature>
<feature type="transmembrane region" description="Helical" evidence="2">
    <location>
        <begin position="224"/>
        <end position="242"/>
    </location>
</feature>
<comment type="caution">
    <text evidence="3">The sequence shown here is derived from an EMBL/GenBank/DDBJ whole genome shotgun (WGS) entry which is preliminary data.</text>
</comment>
<evidence type="ECO:0000256" key="2">
    <source>
        <dbReference type="SAM" id="Phobius"/>
    </source>
</evidence>
<evidence type="ECO:0000313" key="3">
    <source>
        <dbReference type="EMBL" id="OLF10323.1"/>
    </source>
</evidence>